<evidence type="ECO:0000313" key="3">
    <source>
        <dbReference type="Proteomes" id="UP000680206"/>
    </source>
</evidence>
<evidence type="ECO:0000256" key="1">
    <source>
        <dbReference type="SAM" id="MobiDB-lite"/>
    </source>
</evidence>
<sequence length="183" mass="20333">MTLNSDQNNAQAIDDVLSEYWAMHLRAEDEQKRIRDEALPLQSDHQKRTHDLEELHRRREAIERDISSQEAMLRTVAASLGDLNLQADKARRKAEMHAGNVARIVKETGRPHPKGRFEEANRQTIADQFTHPPFPPGQAPASPHAAAPPSGQQQEEPRPADGSQSGSFARLRGALSATNGARQ</sequence>
<name>A0ABS3RWJ1_9ACTN</name>
<keyword evidence="3" id="KW-1185">Reference proteome</keyword>
<feature type="compositionally biased region" description="Low complexity" evidence="1">
    <location>
        <begin position="139"/>
        <end position="154"/>
    </location>
</feature>
<dbReference type="Proteomes" id="UP000680206">
    <property type="component" value="Unassembled WGS sequence"/>
</dbReference>
<gene>
    <name evidence="2" type="ORF">J4709_26460</name>
</gene>
<proteinExistence type="predicted"/>
<accession>A0ABS3RWJ1</accession>
<feature type="compositionally biased region" description="Basic and acidic residues" evidence="1">
    <location>
        <begin position="104"/>
        <end position="121"/>
    </location>
</feature>
<dbReference type="RefSeq" id="WP_208244492.1">
    <property type="nucleotide sequence ID" value="NZ_JAGEPF010000016.1"/>
</dbReference>
<organism evidence="2 3">
    <name type="scientific">Actinomadura violacea</name>
    <dbReference type="NCBI Taxonomy" id="2819934"/>
    <lineage>
        <taxon>Bacteria</taxon>
        <taxon>Bacillati</taxon>
        <taxon>Actinomycetota</taxon>
        <taxon>Actinomycetes</taxon>
        <taxon>Streptosporangiales</taxon>
        <taxon>Thermomonosporaceae</taxon>
        <taxon>Actinomadura</taxon>
    </lineage>
</organism>
<reference evidence="2 3" key="1">
    <citation type="submission" date="2021-03" db="EMBL/GenBank/DDBJ databases">
        <title>Actinomadura violae sp. nov., isolated from lichen in Thailand.</title>
        <authorList>
            <person name="Kanchanasin P."/>
            <person name="Saeng-In P."/>
            <person name="Phongsopitanun W."/>
            <person name="Yuki M."/>
            <person name="Kudo T."/>
            <person name="Ohkuma M."/>
            <person name="Tanasupawat S."/>
        </authorList>
    </citation>
    <scope>NUCLEOTIDE SEQUENCE [LARGE SCALE GENOMIC DNA]</scope>
    <source>
        <strain evidence="2 3">LCR2-06</strain>
    </source>
</reference>
<protein>
    <submittedName>
        <fullName evidence="2">Uncharacterized protein</fullName>
    </submittedName>
</protein>
<comment type="caution">
    <text evidence="2">The sequence shown here is derived from an EMBL/GenBank/DDBJ whole genome shotgun (WGS) entry which is preliminary data.</text>
</comment>
<dbReference type="EMBL" id="JAGEPF010000016">
    <property type="protein sequence ID" value="MBO2461131.1"/>
    <property type="molecule type" value="Genomic_DNA"/>
</dbReference>
<feature type="region of interest" description="Disordered" evidence="1">
    <location>
        <begin position="90"/>
        <end position="183"/>
    </location>
</feature>
<evidence type="ECO:0000313" key="2">
    <source>
        <dbReference type="EMBL" id="MBO2461131.1"/>
    </source>
</evidence>